<evidence type="ECO:0000313" key="1">
    <source>
        <dbReference type="EMBL" id="KAE9404571.1"/>
    </source>
</evidence>
<dbReference type="EMBL" id="ML769415">
    <property type="protein sequence ID" value="KAE9404571.1"/>
    <property type="molecule type" value="Genomic_DNA"/>
</dbReference>
<dbReference type="Proteomes" id="UP000799118">
    <property type="component" value="Unassembled WGS sequence"/>
</dbReference>
<proteinExistence type="predicted"/>
<name>A0A6A4I2E6_9AGAR</name>
<gene>
    <name evidence="1" type="ORF">BT96DRAFT_989134</name>
</gene>
<sequence length="154" mass="16724">MLLSSDTRTPLPSSLSSNSTYTYVPFLNHLTKSLPPRSLGLALAPFRVLAGAELRLDEERHRSTGVEHIWDPKLCMCGRNVENLGDNLDLLAEEHVKELESILLSDIGFQVILLSMFFSGGGQHAKNALSEGASALNVQTCSSRDASLAGTRKT</sequence>
<evidence type="ECO:0000313" key="2">
    <source>
        <dbReference type="Proteomes" id="UP000799118"/>
    </source>
</evidence>
<organism evidence="1 2">
    <name type="scientific">Gymnopus androsaceus JB14</name>
    <dbReference type="NCBI Taxonomy" id="1447944"/>
    <lineage>
        <taxon>Eukaryota</taxon>
        <taxon>Fungi</taxon>
        <taxon>Dikarya</taxon>
        <taxon>Basidiomycota</taxon>
        <taxon>Agaricomycotina</taxon>
        <taxon>Agaricomycetes</taxon>
        <taxon>Agaricomycetidae</taxon>
        <taxon>Agaricales</taxon>
        <taxon>Marasmiineae</taxon>
        <taxon>Omphalotaceae</taxon>
        <taxon>Gymnopus</taxon>
    </lineage>
</organism>
<keyword evidence="2" id="KW-1185">Reference proteome</keyword>
<protein>
    <submittedName>
        <fullName evidence="1">Uncharacterized protein</fullName>
    </submittedName>
</protein>
<dbReference type="AlphaFoldDB" id="A0A6A4I2E6"/>
<reference evidence="1" key="1">
    <citation type="journal article" date="2019" name="Environ. Microbiol.">
        <title>Fungal ecological strategies reflected in gene transcription - a case study of two litter decomposers.</title>
        <authorList>
            <person name="Barbi F."/>
            <person name="Kohler A."/>
            <person name="Barry K."/>
            <person name="Baskaran P."/>
            <person name="Daum C."/>
            <person name="Fauchery L."/>
            <person name="Ihrmark K."/>
            <person name="Kuo A."/>
            <person name="LaButti K."/>
            <person name="Lipzen A."/>
            <person name="Morin E."/>
            <person name="Grigoriev I.V."/>
            <person name="Henrissat B."/>
            <person name="Lindahl B."/>
            <person name="Martin F."/>
        </authorList>
    </citation>
    <scope>NUCLEOTIDE SEQUENCE</scope>
    <source>
        <strain evidence="1">JB14</strain>
    </source>
</reference>
<accession>A0A6A4I2E6</accession>